<accession>Q2LY12</accession>
<reference evidence="6 7" key="1">
    <citation type="journal article" date="2007" name="Proc. Natl. Acad. Sci. U.S.A.">
        <title>The genome of Syntrophus aciditrophicus: life at the thermodynamic limit of microbial growth.</title>
        <authorList>
            <person name="McInerney M.J."/>
            <person name="Rohlin L."/>
            <person name="Mouttaki H."/>
            <person name="Kim U."/>
            <person name="Krupp R.S."/>
            <person name="Rios-Hernandez L."/>
            <person name="Sieber J."/>
            <person name="Struchtemeyer C.G."/>
            <person name="Bhattacharyya A."/>
            <person name="Campbell J.W."/>
            <person name="Gunsalus R.P."/>
        </authorList>
    </citation>
    <scope>NUCLEOTIDE SEQUENCE [LARGE SCALE GENOMIC DNA]</scope>
    <source>
        <strain evidence="6 7">SB</strain>
    </source>
</reference>
<dbReference type="PROSITE" id="PS00211">
    <property type="entry name" value="ABC_TRANSPORTER_1"/>
    <property type="match status" value="1"/>
</dbReference>
<dbReference type="EMBL" id="CP000252">
    <property type="protein sequence ID" value="ABC78968.1"/>
    <property type="molecule type" value="Genomic_DNA"/>
</dbReference>
<name>Q2LY12_SYNAS</name>
<dbReference type="PANTHER" id="PTHR42734:SF6">
    <property type="entry name" value="MOLYBDATE IMPORT ATP-BINDING PROTEIN MOLC"/>
    <property type="match status" value="1"/>
</dbReference>
<keyword evidence="7" id="KW-1185">Reference proteome</keyword>
<organism evidence="6 7">
    <name type="scientific">Syntrophus aciditrophicus (strain SB)</name>
    <dbReference type="NCBI Taxonomy" id="56780"/>
    <lineage>
        <taxon>Bacteria</taxon>
        <taxon>Pseudomonadati</taxon>
        <taxon>Thermodesulfobacteriota</taxon>
        <taxon>Syntrophia</taxon>
        <taxon>Syntrophales</taxon>
        <taxon>Syntrophaceae</taxon>
        <taxon>Syntrophus</taxon>
    </lineage>
</organism>
<proteinExistence type="inferred from homology"/>
<sequence length="266" mass="29873">MILSVSGIEFAYNSRPVLDGVTFELHKGQILGILGKNGAGKSTLLKCLNGILQAHRGTVFLNNQDIRRLRGDEIARMVGYVPQRYGNEPLTVYDAVLLGRRPHIRWTATRRDLEVVEAVLSLMRLKAFALRPVNELSGGEAQKVIIARALAQEPELLLLDEPLSNLDLGNQVEVMQLMKRAVRERDLTAILSLHDVNTALRFADRFLLLKEGRVHAFATRETLSAAIIEEVYGVRVLLQEIQGYPVMVPWPRPFESQPLKEHIDAI</sequence>
<dbReference type="AlphaFoldDB" id="Q2LY12"/>
<gene>
    <name evidence="6" type="ORF">SYN_00216</name>
</gene>
<dbReference type="RefSeq" id="WP_011418982.1">
    <property type="nucleotide sequence ID" value="NC_007759.1"/>
</dbReference>
<dbReference type="KEGG" id="sat:SYN_00216"/>
<dbReference type="HOGENOM" id="CLU_000604_1_11_7"/>
<dbReference type="STRING" id="56780.SYN_00216"/>
<evidence type="ECO:0000256" key="4">
    <source>
        <dbReference type="ARBA" id="ARBA00022840"/>
    </source>
</evidence>
<dbReference type="GO" id="GO:0005524">
    <property type="term" value="F:ATP binding"/>
    <property type="evidence" value="ECO:0007669"/>
    <property type="project" value="UniProtKB-KW"/>
</dbReference>
<dbReference type="Gene3D" id="3.40.50.300">
    <property type="entry name" value="P-loop containing nucleotide triphosphate hydrolases"/>
    <property type="match status" value="1"/>
</dbReference>
<feature type="domain" description="ABC transporter" evidence="5">
    <location>
        <begin position="3"/>
        <end position="236"/>
    </location>
</feature>
<evidence type="ECO:0000313" key="6">
    <source>
        <dbReference type="EMBL" id="ABC78968.1"/>
    </source>
</evidence>
<keyword evidence="2" id="KW-0813">Transport</keyword>
<evidence type="ECO:0000313" key="7">
    <source>
        <dbReference type="Proteomes" id="UP000001933"/>
    </source>
</evidence>
<evidence type="ECO:0000259" key="5">
    <source>
        <dbReference type="PROSITE" id="PS50893"/>
    </source>
</evidence>
<dbReference type="InParanoid" id="Q2LY12"/>
<keyword evidence="3" id="KW-0547">Nucleotide-binding</keyword>
<comment type="similarity">
    <text evidence="1">Belongs to the ABC transporter superfamily.</text>
</comment>
<protein>
    <submittedName>
        <fullName evidence="6">ABC-type cobalamin/Fe3+-siderophores transport systems, ATPase components</fullName>
    </submittedName>
</protein>
<dbReference type="SUPFAM" id="SSF52540">
    <property type="entry name" value="P-loop containing nucleoside triphosphate hydrolases"/>
    <property type="match status" value="1"/>
</dbReference>
<dbReference type="InterPro" id="IPR003593">
    <property type="entry name" value="AAA+_ATPase"/>
</dbReference>
<dbReference type="InterPro" id="IPR017871">
    <property type="entry name" value="ABC_transporter-like_CS"/>
</dbReference>
<dbReference type="CDD" id="cd03214">
    <property type="entry name" value="ABC_Iron-Siderophores_B12_Hemin"/>
    <property type="match status" value="1"/>
</dbReference>
<dbReference type="InterPro" id="IPR027417">
    <property type="entry name" value="P-loop_NTPase"/>
</dbReference>
<dbReference type="PANTHER" id="PTHR42734">
    <property type="entry name" value="METAL TRANSPORT SYSTEM ATP-BINDING PROTEIN TM_0124-RELATED"/>
    <property type="match status" value="1"/>
</dbReference>
<keyword evidence="4" id="KW-0067">ATP-binding</keyword>
<evidence type="ECO:0000256" key="2">
    <source>
        <dbReference type="ARBA" id="ARBA00022448"/>
    </source>
</evidence>
<dbReference type="SMART" id="SM00382">
    <property type="entry name" value="AAA"/>
    <property type="match status" value="1"/>
</dbReference>
<dbReference type="FunFam" id="3.40.50.300:FF:000134">
    <property type="entry name" value="Iron-enterobactin ABC transporter ATP-binding protein"/>
    <property type="match status" value="1"/>
</dbReference>
<dbReference type="InterPro" id="IPR003439">
    <property type="entry name" value="ABC_transporter-like_ATP-bd"/>
</dbReference>
<dbReference type="OrthoDB" id="9809450at2"/>
<dbReference type="InterPro" id="IPR050153">
    <property type="entry name" value="Metal_Ion_Import_ABC"/>
</dbReference>
<evidence type="ECO:0000256" key="1">
    <source>
        <dbReference type="ARBA" id="ARBA00005417"/>
    </source>
</evidence>
<dbReference type="PROSITE" id="PS50893">
    <property type="entry name" value="ABC_TRANSPORTER_2"/>
    <property type="match status" value="1"/>
</dbReference>
<dbReference type="GO" id="GO:0016887">
    <property type="term" value="F:ATP hydrolysis activity"/>
    <property type="evidence" value="ECO:0007669"/>
    <property type="project" value="InterPro"/>
</dbReference>
<dbReference type="Proteomes" id="UP000001933">
    <property type="component" value="Chromosome"/>
</dbReference>
<dbReference type="Pfam" id="PF00005">
    <property type="entry name" value="ABC_tran"/>
    <property type="match status" value="1"/>
</dbReference>
<dbReference type="eggNOG" id="COG1120">
    <property type="taxonomic scope" value="Bacteria"/>
</dbReference>
<evidence type="ECO:0000256" key="3">
    <source>
        <dbReference type="ARBA" id="ARBA00022741"/>
    </source>
</evidence>